<dbReference type="GeneID" id="70249057"/>
<feature type="domain" description="Rhodopsin" evidence="8">
    <location>
        <begin position="29"/>
        <end position="269"/>
    </location>
</feature>
<feature type="transmembrane region" description="Helical" evidence="7">
    <location>
        <begin position="245"/>
        <end position="267"/>
    </location>
</feature>
<dbReference type="AlphaFoldDB" id="A0AAD4KG31"/>
<dbReference type="InterPro" id="IPR049326">
    <property type="entry name" value="Rhodopsin_dom_fungi"/>
</dbReference>
<dbReference type="InterPro" id="IPR052337">
    <property type="entry name" value="SAT4-like"/>
</dbReference>
<evidence type="ECO:0000256" key="1">
    <source>
        <dbReference type="ARBA" id="ARBA00004141"/>
    </source>
</evidence>
<comment type="caution">
    <text evidence="9">The sequence shown here is derived from an EMBL/GenBank/DDBJ whole genome shotgun (WGS) entry which is preliminary data.</text>
</comment>
<dbReference type="PANTHER" id="PTHR33048:SF149">
    <property type="entry name" value="UBID FAMILY DECARBOXYLASE"/>
    <property type="match status" value="1"/>
</dbReference>
<evidence type="ECO:0000256" key="3">
    <source>
        <dbReference type="ARBA" id="ARBA00022989"/>
    </source>
</evidence>
<gene>
    <name evidence="9" type="ORF">BGW36DRAFT_401654</name>
</gene>
<accession>A0AAD4KG31</accession>
<dbReference type="PANTHER" id="PTHR33048">
    <property type="entry name" value="PTH11-LIKE INTEGRAL MEMBRANE PROTEIN (AFU_ORTHOLOGUE AFUA_5G11245)"/>
    <property type="match status" value="1"/>
</dbReference>
<comment type="similarity">
    <text evidence="5">Belongs to the SAT4 family.</text>
</comment>
<proteinExistence type="inferred from homology"/>
<feature type="transmembrane region" description="Helical" evidence="7">
    <location>
        <begin position="213"/>
        <end position="233"/>
    </location>
</feature>
<dbReference type="Proteomes" id="UP001201262">
    <property type="component" value="Unassembled WGS sequence"/>
</dbReference>
<evidence type="ECO:0000313" key="9">
    <source>
        <dbReference type="EMBL" id="KAH8690293.1"/>
    </source>
</evidence>
<evidence type="ECO:0000256" key="6">
    <source>
        <dbReference type="SAM" id="MobiDB-lite"/>
    </source>
</evidence>
<keyword evidence="3 7" id="KW-1133">Transmembrane helix</keyword>
<name>A0AAD4KG31_9EURO</name>
<organism evidence="9 10">
    <name type="scientific">Talaromyces proteolyticus</name>
    <dbReference type="NCBI Taxonomy" id="1131652"/>
    <lineage>
        <taxon>Eukaryota</taxon>
        <taxon>Fungi</taxon>
        <taxon>Dikarya</taxon>
        <taxon>Ascomycota</taxon>
        <taxon>Pezizomycotina</taxon>
        <taxon>Eurotiomycetes</taxon>
        <taxon>Eurotiomycetidae</taxon>
        <taxon>Eurotiales</taxon>
        <taxon>Trichocomaceae</taxon>
        <taxon>Talaromyces</taxon>
        <taxon>Talaromyces sect. Bacilispori</taxon>
    </lineage>
</organism>
<evidence type="ECO:0000256" key="5">
    <source>
        <dbReference type="ARBA" id="ARBA00038359"/>
    </source>
</evidence>
<feature type="transmembrane region" description="Helical" evidence="7">
    <location>
        <begin position="12"/>
        <end position="33"/>
    </location>
</feature>
<comment type="subcellular location">
    <subcellularLocation>
        <location evidence="1">Membrane</location>
        <topology evidence="1">Multi-pass membrane protein</topology>
    </subcellularLocation>
</comment>
<evidence type="ECO:0000256" key="7">
    <source>
        <dbReference type="SAM" id="Phobius"/>
    </source>
</evidence>
<feature type="transmembrane region" description="Helical" evidence="7">
    <location>
        <begin position="173"/>
        <end position="201"/>
    </location>
</feature>
<dbReference type="GO" id="GO:0016020">
    <property type="term" value="C:membrane"/>
    <property type="evidence" value="ECO:0007669"/>
    <property type="project" value="UniProtKB-SubCell"/>
</dbReference>
<dbReference type="RefSeq" id="XP_046066576.1">
    <property type="nucleotide sequence ID" value="XM_046218770.1"/>
</dbReference>
<dbReference type="Pfam" id="PF20684">
    <property type="entry name" value="Fung_rhodopsin"/>
    <property type="match status" value="1"/>
</dbReference>
<evidence type="ECO:0000313" key="10">
    <source>
        <dbReference type="Proteomes" id="UP001201262"/>
    </source>
</evidence>
<evidence type="ECO:0000259" key="8">
    <source>
        <dbReference type="Pfam" id="PF20684"/>
    </source>
</evidence>
<feature type="region of interest" description="Disordered" evidence="6">
    <location>
        <begin position="286"/>
        <end position="313"/>
    </location>
</feature>
<keyword evidence="2 7" id="KW-0812">Transmembrane</keyword>
<evidence type="ECO:0000256" key="4">
    <source>
        <dbReference type="ARBA" id="ARBA00023136"/>
    </source>
</evidence>
<keyword evidence="10" id="KW-1185">Reference proteome</keyword>
<dbReference type="EMBL" id="JAJTJA010000014">
    <property type="protein sequence ID" value="KAH8690293.1"/>
    <property type="molecule type" value="Genomic_DNA"/>
</dbReference>
<evidence type="ECO:0000256" key="2">
    <source>
        <dbReference type="ARBA" id="ARBA00022692"/>
    </source>
</evidence>
<reference evidence="9" key="1">
    <citation type="submission" date="2021-12" db="EMBL/GenBank/DDBJ databases">
        <title>Convergent genome expansion in fungi linked to evolution of root-endophyte symbiosis.</title>
        <authorList>
            <consortium name="DOE Joint Genome Institute"/>
            <person name="Ke Y.-H."/>
            <person name="Bonito G."/>
            <person name="Liao H.-L."/>
            <person name="Looney B."/>
            <person name="Rojas-Flechas A."/>
            <person name="Nash J."/>
            <person name="Hameed K."/>
            <person name="Schadt C."/>
            <person name="Martin F."/>
            <person name="Crous P.W."/>
            <person name="Miettinen O."/>
            <person name="Magnuson J.K."/>
            <person name="Labbe J."/>
            <person name="Jacobson D."/>
            <person name="Doktycz M.J."/>
            <person name="Veneault-Fourrey C."/>
            <person name="Kuo A."/>
            <person name="Mondo S."/>
            <person name="Calhoun S."/>
            <person name="Riley R."/>
            <person name="Ohm R."/>
            <person name="LaButti K."/>
            <person name="Andreopoulos B."/>
            <person name="Pangilinan J."/>
            <person name="Nolan M."/>
            <person name="Tritt A."/>
            <person name="Clum A."/>
            <person name="Lipzen A."/>
            <person name="Daum C."/>
            <person name="Barry K."/>
            <person name="Grigoriev I.V."/>
            <person name="Vilgalys R."/>
        </authorList>
    </citation>
    <scope>NUCLEOTIDE SEQUENCE</scope>
    <source>
        <strain evidence="9">PMI_201</strain>
    </source>
</reference>
<sequence length="392" mass="44639">MAGDGGGGVRDLVVQTWVMYSIGIALYLLRVYARFQRLGWKWQAEDIVMLTGVGWYTAFVVTNIQLAEGGGGTLYLPGQFETFTPEDIASRVQFAKVEFASEQCMVNVVWTTKACMLIIYYRLTFNLKQQFWVKLCAAYTLASFVAVQLTLFLNCRPFSGYWTLPPPQEECATYFHFEVINAVFNISSDVAILVVIVPTLWKMNMWAREKLPVVFIFSLGFFLIICAIVSKYFTFRDIFDTSYQFWYLREASVAIYISNLPYIWSFFRRTIRFLRASTAVNNITNSTTKNTSSSQRRHNIYDGSGSGTSPFQPNTGHGFISSVSSNVDEIEINGFDGRESNEHIIAEDGTVSHTGDDMRLENGADWSRSYRIQKTTEIHVTNNRFSQAKDII</sequence>
<keyword evidence="4 7" id="KW-0472">Membrane</keyword>
<feature type="transmembrane region" description="Helical" evidence="7">
    <location>
        <begin position="131"/>
        <end position="153"/>
    </location>
</feature>
<protein>
    <recommendedName>
        <fullName evidence="8">Rhodopsin domain-containing protein</fullName>
    </recommendedName>
</protein>